<feature type="domain" description="HTH lacI-type" evidence="4">
    <location>
        <begin position="17"/>
        <end position="71"/>
    </location>
</feature>
<keyword evidence="3" id="KW-0804">Transcription</keyword>
<reference evidence="5 6" key="1">
    <citation type="submission" date="2024-08" db="EMBL/GenBank/DDBJ databases">
        <authorList>
            <person name="Lu H."/>
        </authorList>
    </citation>
    <scope>NUCLEOTIDE SEQUENCE [LARGE SCALE GENOMIC DNA]</scope>
    <source>
        <strain evidence="5 6">LYH14W</strain>
    </source>
</reference>
<dbReference type="SUPFAM" id="SSF53822">
    <property type="entry name" value="Periplasmic binding protein-like I"/>
    <property type="match status" value="1"/>
</dbReference>
<dbReference type="InterPro" id="IPR010982">
    <property type="entry name" value="Lambda_DNA-bd_dom_sf"/>
</dbReference>
<dbReference type="GO" id="GO:0003677">
    <property type="term" value="F:DNA binding"/>
    <property type="evidence" value="ECO:0007669"/>
    <property type="project" value="UniProtKB-KW"/>
</dbReference>
<name>A0ABW7EWN8_9BURK</name>
<keyword evidence="2 5" id="KW-0238">DNA-binding</keyword>
<dbReference type="CDD" id="cd01392">
    <property type="entry name" value="HTH_LacI"/>
    <property type="match status" value="1"/>
</dbReference>
<dbReference type="InterPro" id="IPR000843">
    <property type="entry name" value="HTH_LacI"/>
</dbReference>
<proteinExistence type="predicted"/>
<protein>
    <submittedName>
        <fullName evidence="5">LacI family DNA-binding transcriptional regulator</fullName>
    </submittedName>
</protein>
<evidence type="ECO:0000313" key="6">
    <source>
        <dbReference type="Proteomes" id="UP001606210"/>
    </source>
</evidence>
<dbReference type="SMART" id="SM00354">
    <property type="entry name" value="HTH_LACI"/>
    <property type="match status" value="1"/>
</dbReference>
<dbReference type="Proteomes" id="UP001606210">
    <property type="component" value="Unassembled WGS sequence"/>
</dbReference>
<dbReference type="InterPro" id="IPR046335">
    <property type="entry name" value="LacI/GalR-like_sensor"/>
</dbReference>
<dbReference type="CDD" id="cd06267">
    <property type="entry name" value="PBP1_LacI_sugar_binding-like"/>
    <property type="match status" value="1"/>
</dbReference>
<gene>
    <name evidence="5" type="ORF">ACG00Y_00475</name>
</gene>
<evidence type="ECO:0000313" key="5">
    <source>
        <dbReference type="EMBL" id="MFG6428364.1"/>
    </source>
</evidence>
<dbReference type="Gene3D" id="1.10.260.40">
    <property type="entry name" value="lambda repressor-like DNA-binding domains"/>
    <property type="match status" value="1"/>
</dbReference>
<keyword evidence="6" id="KW-1185">Reference proteome</keyword>
<comment type="caution">
    <text evidence="5">The sequence shown here is derived from an EMBL/GenBank/DDBJ whole genome shotgun (WGS) entry which is preliminary data.</text>
</comment>
<accession>A0ABW7EWN8</accession>
<dbReference type="EMBL" id="JBIGHV010000001">
    <property type="protein sequence ID" value="MFG6428364.1"/>
    <property type="molecule type" value="Genomic_DNA"/>
</dbReference>
<evidence type="ECO:0000256" key="3">
    <source>
        <dbReference type="ARBA" id="ARBA00023163"/>
    </source>
</evidence>
<dbReference type="PANTHER" id="PTHR30146:SF153">
    <property type="entry name" value="LACTOSE OPERON REPRESSOR"/>
    <property type="match status" value="1"/>
</dbReference>
<dbReference type="RefSeq" id="WP_394475296.1">
    <property type="nucleotide sequence ID" value="NZ_JBIGHV010000001.1"/>
</dbReference>
<dbReference type="Pfam" id="PF00356">
    <property type="entry name" value="LacI"/>
    <property type="match status" value="1"/>
</dbReference>
<dbReference type="PROSITE" id="PS00356">
    <property type="entry name" value="HTH_LACI_1"/>
    <property type="match status" value="1"/>
</dbReference>
<dbReference type="PANTHER" id="PTHR30146">
    <property type="entry name" value="LACI-RELATED TRANSCRIPTIONAL REPRESSOR"/>
    <property type="match status" value="1"/>
</dbReference>
<sequence>MLKPPDDEATGSGTGRVTVTDIAAAAGVSVMTVSRALSGKGYVAEATRAKIHQIAQSMGYVANVGAKAMKGGRTRVLGLLVTDFQSPVIAAIINAISRVVKQAGLDLLLYDIATPDGDSARPEIVPLMSSLCDGLLLILPGKQAEQLEQFQRAKLPVVLVNYWRAPTPLPVVRADNYEGAYAVTQHLLGLGHRRIGFMRGTSHSGQSPERERGYLAALAAAGLQADPALIAQGDFGQRSGFEQGQVLLGLAEPPTAIFCASDLMALGVLDAARAAGVEVPGQLSIAGFDDIPAAAHSHPALTTVRQDYDQLGESAVRLLLQHIENGTQRGMRIELQSHLVTRDSTAAPPVARRAGGKKRG</sequence>
<dbReference type="Gene3D" id="3.40.50.2300">
    <property type="match status" value="2"/>
</dbReference>
<evidence type="ECO:0000259" key="4">
    <source>
        <dbReference type="PROSITE" id="PS50932"/>
    </source>
</evidence>
<dbReference type="PROSITE" id="PS50932">
    <property type="entry name" value="HTH_LACI_2"/>
    <property type="match status" value="1"/>
</dbReference>
<dbReference type="SUPFAM" id="SSF47413">
    <property type="entry name" value="lambda repressor-like DNA-binding domains"/>
    <property type="match status" value="1"/>
</dbReference>
<dbReference type="Pfam" id="PF13377">
    <property type="entry name" value="Peripla_BP_3"/>
    <property type="match status" value="1"/>
</dbReference>
<keyword evidence="1" id="KW-0805">Transcription regulation</keyword>
<organism evidence="5 6">
    <name type="scientific">Pelomonas parva</name>
    <dbReference type="NCBI Taxonomy" id="3299032"/>
    <lineage>
        <taxon>Bacteria</taxon>
        <taxon>Pseudomonadati</taxon>
        <taxon>Pseudomonadota</taxon>
        <taxon>Betaproteobacteria</taxon>
        <taxon>Burkholderiales</taxon>
        <taxon>Sphaerotilaceae</taxon>
        <taxon>Roseateles</taxon>
    </lineage>
</organism>
<dbReference type="InterPro" id="IPR028082">
    <property type="entry name" value="Peripla_BP_I"/>
</dbReference>
<evidence type="ECO:0000256" key="1">
    <source>
        <dbReference type="ARBA" id="ARBA00023015"/>
    </source>
</evidence>
<evidence type="ECO:0000256" key="2">
    <source>
        <dbReference type="ARBA" id="ARBA00023125"/>
    </source>
</evidence>